<proteinExistence type="predicted"/>
<accession>A0A3M7R7B4</accession>
<gene>
    <name evidence="1" type="ORF">BpHYR1_016510</name>
</gene>
<comment type="caution">
    <text evidence="1">The sequence shown here is derived from an EMBL/GenBank/DDBJ whole genome shotgun (WGS) entry which is preliminary data.</text>
</comment>
<reference evidence="1 2" key="1">
    <citation type="journal article" date="2018" name="Sci. Rep.">
        <title>Genomic signatures of local adaptation to the degree of environmental predictability in rotifers.</title>
        <authorList>
            <person name="Franch-Gras L."/>
            <person name="Hahn C."/>
            <person name="Garcia-Roger E.M."/>
            <person name="Carmona M.J."/>
            <person name="Serra M."/>
            <person name="Gomez A."/>
        </authorList>
    </citation>
    <scope>NUCLEOTIDE SEQUENCE [LARGE SCALE GENOMIC DNA]</scope>
    <source>
        <strain evidence="1">HYR1</strain>
    </source>
</reference>
<evidence type="ECO:0000313" key="2">
    <source>
        <dbReference type="Proteomes" id="UP000276133"/>
    </source>
</evidence>
<organism evidence="1 2">
    <name type="scientific">Brachionus plicatilis</name>
    <name type="common">Marine rotifer</name>
    <name type="synonym">Brachionus muelleri</name>
    <dbReference type="NCBI Taxonomy" id="10195"/>
    <lineage>
        <taxon>Eukaryota</taxon>
        <taxon>Metazoa</taxon>
        <taxon>Spiralia</taxon>
        <taxon>Gnathifera</taxon>
        <taxon>Rotifera</taxon>
        <taxon>Eurotatoria</taxon>
        <taxon>Monogononta</taxon>
        <taxon>Pseudotrocha</taxon>
        <taxon>Ploima</taxon>
        <taxon>Brachionidae</taxon>
        <taxon>Brachionus</taxon>
    </lineage>
</organism>
<sequence>MTFFLEFNKTKNSDFSLTPEFLDLRDRFAEIKNLLNYFFLSIENYKIKYSIFVYVPLLCIQDLIFLISSHSENFKELPKWNREKEFFFAVNFGEKRNVITTIYKRSVSEHIYFVFNDIILGGSIFWVKSLFELSTCLIDALICSARSNALDKNQPHFYRAPKLLSYFRLNLHLMPLQAYIQIKTNDEIEYAYSNRYSNNNLSNFLFIQFSICVQKANSISSLIKANLYAFCPSTLLQLLGKERKGKVEEEESGTLKNDICLFPNFKLSGEAFSEFKSILSVSAREIRRLIRLVQVPAALRQLGIVKLPYNKK</sequence>
<evidence type="ECO:0000313" key="1">
    <source>
        <dbReference type="EMBL" id="RNA19467.1"/>
    </source>
</evidence>
<dbReference type="EMBL" id="REGN01004039">
    <property type="protein sequence ID" value="RNA19467.1"/>
    <property type="molecule type" value="Genomic_DNA"/>
</dbReference>
<dbReference type="AlphaFoldDB" id="A0A3M7R7B4"/>
<dbReference type="Proteomes" id="UP000276133">
    <property type="component" value="Unassembled WGS sequence"/>
</dbReference>
<name>A0A3M7R7B4_BRAPC</name>
<protein>
    <submittedName>
        <fullName evidence="1">Uncharacterized protein</fullName>
    </submittedName>
</protein>
<keyword evidence="2" id="KW-1185">Reference proteome</keyword>